<gene>
    <name evidence="2" type="ORF">HNR40_004569</name>
</gene>
<evidence type="ECO:0000256" key="1">
    <source>
        <dbReference type="SAM" id="MobiDB-lite"/>
    </source>
</evidence>
<dbReference type="EMBL" id="JACHIN010000006">
    <property type="protein sequence ID" value="MBB5079083.1"/>
    <property type="molecule type" value="Genomic_DNA"/>
</dbReference>
<sequence length="153" mass="15399">MTTVLSPDPQVTLQKAAEFAVGPVMVGEHPPSLENFDPMIVATNETVSSSTPVTSSELSPNRFGSGTLAEFFTRTSQVPSAHARVLVPSLGADGDGVGVAVGVAVGEVAGVDGAAASGAEVAGEHAATRAITAADSDTRATREPGMPAFNTKH</sequence>
<dbReference type="AlphaFoldDB" id="A0A7W8A6F1"/>
<keyword evidence="3" id="KW-1185">Reference proteome</keyword>
<name>A0A7W8A6F1_9ACTN</name>
<evidence type="ECO:0000313" key="2">
    <source>
        <dbReference type="EMBL" id="MBB5079083.1"/>
    </source>
</evidence>
<protein>
    <submittedName>
        <fullName evidence="2">Uncharacterized protein</fullName>
    </submittedName>
</protein>
<accession>A0A7W8A6F1</accession>
<proteinExistence type="predicted"/>
<dbReference type="RefSeq" id="WP_184964451.1">
    <property type="nucleotide sequence ID" value="NZ_JACHIN010000006.1"/>
</dbReference>
<evidence type="ECO:0000313" key="3">
    <source>
        <dbReference type="Proteomes" id="UP000568380"/>
    </source>
</evidence>
<comment type="caution">
    <text evidence="2">The sequence shown here is derived from an EMBL/GenBank/DDBJ whole genome shotgun (WGS) entry which is preliminary data.</text>
</comment>
<dbReference type="Proteomes" id="UP000568380">
    <property type="component" value="Unassembled WGS sequence"/>
</dbReference>
<organism evidence="2 3">
    <name type="scientific">Nonomuraea endophytica</name>
    <dbReference type="NCBI Taxonomy" id="714136"/>
    <lineage>
        <taxon>Bacteria</taxon>
        <taxon>Bacillati</taxon>
        <taxon>Actinomycetota</taxon>
        <taxon>Actinomycetes</taxon>
        <taxon>Streptosporangiales</taxon>
        <taxon>Streptosporangiaceae</taxon>
        <taxon>Nonomuraea</taxon>
    </lineage>
</organism>
<reference evidence="2 3" key="1">
    <citation type="submission" date="2020-08" db="EMBL/GenBank/DDBJ databases">
        <title>Genomic Encyclopedia of Type Strains, Phase IV (KMG-IV): sequencing the most valuable type-strain genomes for metagenomic binning, comparative biology and taxonomic classification.</title>
        <authorList>
            <person name="Goeker M."/>
        </authorList>
    </citation>
    <scope>NUCLEOTIDE SEQUENCE [LARGE SCALE GENOMIC DNA]</scope>
    <source>
        <strain evidence="2 3">DSM 45385</strain>
    </source>
</reference>
<feature type="region of interest" description="Disordered" evidence="1">
    <location>
        <begin position="133"/>
        <end position="153"/>
    </location>
</feature>